<gene>
    <name evidence="5" type="ORF">H9Y04_07515</name>
</gene>
<keyword evidence="6" id="KW-1185">Reference proteome</keyword>
<protein>
    <submittedName>
        <fullName evidence="5">DUF4190 and DUF4352 domain-containing protein</fullName>
    </submittedName>
</protein>
<dbReference type="InterPro" id="IPR029051">
    <property type="entry name" value="DUF4352"/>
</dbReference>
<keyword evidence="3" id="KW-0812">Transmembrane</keyword>
<evidence type="ECO:0000259" key="4">
    <source>
        <dbReference type="Pfam" id="PF11611"/>
    </source>
</evidence>
<comment type="caution">
    <text evidence="5">The sequence shown here is derived from an EMBL/GenBank/DDBJ whole genome shotgun (WGS) entry which is preliminary data.</text>
</comment>
<feature type="domain" description="DUF4352" evidence="4">
    <location>
        <begin position="172"/>
        <end position="256"/>
    </location>
</feature>
<evidence type="ECO:0000313" key="5">
    <source>
        <dbReference type="EMBL" id="MBC9712418.1"/>
    </source>
</evidence>
<dbReference type="Pfam" id="PF11611">
    <property type="entry name" value="DUF4352"/>
    <property type="match status" value="1"/>
</dbReference>
<sequence length="269" mass="27919">MAPPPGPFMPQPQPRNGLGIAGLVLGIVGAVFFWTVWGGIILGVLGLIFGLIGRSRARKGEATNGGVALAGAILGGLAIVASVVWLIFVVVLVQDTVDEINNELDKAKDGTSSSAPQDPAEDATDSGEPATDAPADDEPAVFGDSYEWEDGVTITVSEPKAYTPDQYAAGHAKGNKAFQFTVTVENGSKEKLDGAGIYPSLRDGKGAEAELVFDGSNGTKLIEGTILPGKKAVATYAFSIPAGAEKELQMEISPDLIEYDNAIWTGSAK</sequence>
<evidence type="ECO:0000256" key="2">
    <source>
        <dbReference type="SAM" id="MobiDB-lite"/>
    </source>
</evidence>
<organism evidence="5 6">
    <name type="scientific">Streptomyces polyasparticus</name>
    <dbReference type="NCBI Taxonomy" id="2767826"/>
    <lineage>
        <taxon>Bacteria</taxon>
        <taxon>Bacillati</taxon>
        <taxon>Actinomycetota</taxon>
        <taxon>Actinomycetes</taxon>
        <taxon>Kitasatosporales</taxon>
        <taxon>Streptomycetaceae</taxon>
        <taxon>Streptomyces</taxon>
    </lineage>
</organism>
<evidence type="ECO:0000256" key="1">
    <source>
        <dbReference type="ARBA" id="ARBA00022729"/>
    </source>
</evidence>
<feature type="transmembrane region" description="Helical" evidence="3">
    <location>
        <begin position="20"/>
        <end position="53"/>
    </location>
</feature>
<evidence type="ECO:0000313" key="6">
    <source>
        <dbReference type="Proteomes" id="UP000642284"/>
    </source>
</evidence>
<proteinExistence type="predicted"/>
<accession>A0ABR7SDI6</accession>
<feature type="transmembrane region" description="Helical" evidence="3">
    <location>
        <begin position="65"/>
        <end position="93"/>
    </location>
</feature>
<name>A0ABR7SDI6_9ACTN</name>
<dbReference type="EMBL" id="JACTVJ010000004">
    <property type="protein sequence ID" value="MBC9712418.1"/>
    <property type="molecule type" value="Genomic_DNA"/>
</dbReference>
<dbReference type="InterPro" id="IPR029050">
    <property type="entry name" value="Immunoprotect_excell_Ig-like"/>
</dbReference>
<keyword evidence="1" id="KW-0732">Signal</keyword>
<feature type="region of interest" description="Disordered" evidence="2">
    <location>
        <begin position="104"/>
        <end position="142"/>
    </location>
</feature>
<reference evidence="5 6" key="1">
    <citation type="submission" date="2020-08" db="EMBL/GenBank/DDBJ databases">
        <title>Genemic of Streptomyces polyaspartic.</title>
        <authorList>
            <person name="Liu W."/>
        </authorList>
    </citation>
    <scope>NUCLEOTIDE SEQUENCE [LARGE SCALE GENOMIC DNA]</scope>
    <source>
        <strain evidence="5 6">TRM66268-LWL</strain>
    </source>
</reference>
<dbReference type="Gene3D" id="2.60.40.1240">
    <property type="match status" value="1"/>
</dbReference>
<keyword evidence="3" id="KW-1133">Transmembrane helix</keyword>
<keyword evidence="3" id="KW-0472">Membrane</keyword>
<dbReference type="Proteomes" id="UP000642284">
    <property type="component" value="Unassembled WGS sequence"/>
</dbReference>
<evidence type="ECO:0000256" key="3">
    <source>
        <dbReference type="SAM" id="Phobius"/>
    </source>
</evidence>